<dbReference type="Gene3D" id="3.90.850.10">
    <property type="entry name" value="Fumarylacetoacetase-like, C-terminal domain"/>
    <property type="match status" value="1"/>
</dbReference>
<dbReference type="PANTHER" id="PTHR11820">
    <property type="entry name" value="ACYLPYRUVASE"/>
    <property type="match status" value="1"/>
</dbReference>
<evidence type="ECO:0000256" key="2">
    <source>
        <dbReference type="ARBA" id="ARBA00022723"/>
    </source>
</evidence>
<evidence type="ECO:0000313" key="4">
    <source>
        <dbReference type="EMBL" id="MCF6136779.1"/>
    </source>
</evidence>
<evidence type="ECO:0000256" key="1">
    <source>
        <dbReference type="ARBA" id="ARBA00010211"/>
    </source>
</evidence>
<accession>A0ABS9GVQ7</accession>
<dbReference type="PANTHER" id="PTHR11820:SF7">
    <property type="entry name" value="ACYLPYRUVASE FAHD1, MITOCHONDRIAL"/>
    <property type="match status" value="1"/>
</dbReference>
<dbReference type="RefSeq" id="WP_236331822.1">
    <property type="nucleotide sequence ID" value="NZ_JAKIJS010000001.1"/>
</dbReference>
<comment type="similarity">
    <text evidence="1">Belongs to the FAH family.</text>
</comment>
<keyword evidence="5" id="KW-1185">Reference proteome</keyword>
<name>A0ABS9GVQ7_9BACL</name>
<feature type="domain" description="Fumarylacetoacetase-like C-terminal" evidence="3">
    <location>
        <begin position="92"/>
        <end position="298"/>
    </location>
</feature>
<keyword evidence="2" id="KW-0479">Metal-binding</keyword>
<dbReference type="Pfam" id="PF01557">
    <property type="entry name" value="FAA_hydrolase"/>
    <property type="match status" value="1"/>
</dbReference>
<dbReference type="InterPro" id="IPR011234">
    <property type="entry name" value="Fumarylacetoacetase-like_C"/>
</dbReference>
<evidence type="ECO:0000313" key="5">
    <source>
        <dbReference type="Proteomes" id="UP001649381"/>
    </source>
</evidence>
<keyword evidence="4" id="KW-0378">Hydrolase</keyword>
<dbReference type="Proteomes" id="UP001649381">
    <property type="component" value="Unassembled WGS sequence"/>
</dbReference>
<proteinExistence type="inferred from homology"/>
<sequence length="303" mass="33779">MKFFSGIYQGESMIGVIYTKTNETINLTEASANYGVQLPSTLLACIQMGEEFVRMVHSVLDFVDQETEERPFKIHFEDVQLQAPILRPNKNIFCVGKNYRDHALELGGVEDIPEVPMFFSKSPTSVIGTNEVIQIPTDVTTDIDYEGELAVIIGKRGKRIQTEDAYDFVFGYTIVNDVTARDLQSKHKQFLIGKSMDTSCPMGPVIVHKAAIPDPHDLFITTRVNDEVRQQSSTSNMMFTIPELISDLSKVMTLEPGDIIATGTPAGVGKGFNPPKYLKANDRVTIDIDRIGTLMNTVENEVY</sequence>
<organism evidence="4 5">
    <name type="scientific">Pseudalkalibacillus berkeleyi</name>
    <dbReference type="NCBI Taxonomy" id="1069813"/>
    <lineage>
        <taxon>Bacteria</taxon>
        <taxon>Bacillati</taxon>
        <taxon>Bacillota</taxon>
        <taxon>Bacilli</taxon>
        <taxon>Bacillales</taxon>
        <taxon>Fictibacillaceae</taxon>
        <taxon>Pseudalkalibacillus</taxon>
    </lineage>
</organism>
<reference evidence="4 5" key="1">
    <citation type="submission" date="2022-01" db="EMBL/GenBank/DDBJ databases">
        <title>Alkalihalobacillus sp. EGI L200015, a novel bacterium isolated from a salt lake sediment.</title>
        <authorList>
            <person name="Gao L."/>
            <person name="Fang B.-Z."/>
            <person name="Li W.-J."/>
        </authorList>
    </citation>
    <scope>NUCLEOTIDE SEQUENCE [LARGE SCALE GENOMIC DNA]</scope>
    <source>
        <strain evidence="4 5">KCTC 12718</strain>
    </source>
</reference>
<protein>
    <submittedName>
        <fullName evidence="4">Fumarylacetoacetate hydrolase family protein</fullName>
    </submittedName>
</protein>
<dbReference type="SUPFAM" id="SSF56529">
    <property type="entry name" value="FAH"/>
    <property type="match status" value="1"/>
</dbReference>
<dbReference type="EMBL" id="JAKIJS010000001">
    <property type="protein sequence ID" value="MCF6136779.1"/>
    <property type="molecule type" value="Genomic_DNA"/>
</dbReference>
<gene>
    <name evidence="4" type="ORF">L2716_03490</name>
</gene>
<dbReference type="InterPro" id="IPR036663">
    <property type="entry name" value="Fumarylacetoacetase_C_sf"/>
</dbReference>
<comment type="caution">
    <text evidence="4">The sequence shown here is derived from an EMBL/GenBank/DDBJ whole genome shotgun (WGS) entry which is preliminary data.</text>
</comment>
<evidence type="ECO:0000259" key="3">
    <source>
        <dbReference type="Pfam" id="PF01557"/>
    </source>
</evidence>
<dbReference type="GO" id="GO:0016787">
    <property type="term" value="F:hydrolase activity"/>
    <property type="evidence" value="ECO:0007669"/>
    <property type="project" value="UniProtKB-KW"/>
</dbReference>